<dbReference type="GO" id="GO:0030897">
    <property type="term" value="C:HOPS complex"/>
    <property type="evidence" value="ECO:0007669"/>
    <property type="project" value="TreeGrafter"/>
</dbReference>
<dbReference type="AlphaFoldDB" id="A0A4P6XRX5"/>
<dbReference type="EMBL" id="CP034460">
    <property type="protein sequence ID" value="QBM90230.1"/>
    <property type="molecule type" value="Genomic_DNA"/>
</dbReference>
<organism evidence="6 7">
    <name type="scientific">Metschnikowia aff. pulcherrima</name>
    <dbReference type="NCBI Taxonomy" id="2163413"/>
    <lineage>
        <taxon>Eukaryota</taxon>
        <taxon>Fungi</taxon>
        <taxon>Dikarya</taxon>
        <taxon>Ascomycota</taxon>
        <taxon>Saccharomycotina</taxon>
        <taxon>Pichiomycetes</taxon>
        <taxon>Metschnikowiaceae</taxon>
        <taxon>Metschnikowia</taxon>
    </lineage>
</organism>
<dbReference type="InterPro" id="IPR001841">
    <property type="entry name" value="Znf_RING"/>
</dbReference>
<dbReference type="GO" id="GO:0007032">
    <property type="term" value="P:endosome organization"/>
    <property type="evidence" value="ECO:0007669"/>
    <property type="project" value="TreeGrafter"/>
</dbReference>
<keyword evidence="3" id="KW-0862">Zinc</keyword>
<feature type="domain" description="RING-type" evidence="5">
    <location>
        <begin position="983"/>
        <end position="1053"/>
    </location>
</feature>
<dbReference type="InterPro" id="IPR007810">
    <property type="entry name" value="Pep3/Vps18_beta-prop"/>
</dbReference>
<reference evidence="7" key="1">
    <citation type="submission" date="2019-03" db="EMBL/GenBank/DDBJ databases">
        <title>Snf2 controls pulcherriminic acid biosynthesis and connects pigmentation and antifungal activity of the yeast Metschnikowia pulcherrima.</title>
        <authorList>
            <person name="Gore-Lloyd D."/>
            <person name="Sumann I."/>
            <person name="Brachmann A.O."/>
            <person name="Schneeberger K."/>
            <person name="Ortiz-Merino R.A."/>
            <person name="Moreno-Beltran M."/>
            <person name="Schlaefli M."/>
            <person name="Kirner P."/>
            <person name="Santos Kron A."/>
            <person name="Wolfe K.H."/>
            <person name="Piel J."/>
            <person name="Ahrens C.H."/>
            <person name="Henk D."/>
            <person name="Freimoser F.M."/>
        </authorList>
    </citation>
    <scope>NUCLEOTIDE SEQUENCE [LARGE SCALE GENOMIC DNA]</scope>
    <source>
        <strain evidence="7">APC 1.2</strain>
    </source>
</reference>
<protein>
    <submittedName>
        <fullName evidence="6">Pep3/Vps18/deep orange family protein</fullName>
    </submittedName>
</protein>
<keyword evidence="1" id="KW-0479">Metal-binding</keyword>
<dbReference type="Proteomes" id="UP000292447">
    <property type="component" value="Chromosome V"/>
</dbReference>
<evidence type="ECO:0000256" key="3">
    <source>
        <dbReference type="ARBA" id="ARBA00022833"/>
    </source>
</evidence>
<dbReference type="Pfam" id="PF05131">
    <property type="entry name" value="Pep3_Vps18"/>
    <property type="match status" value="1"/>
</dbReference>
<dbReference type="GO" id="GO:0030674">
    <property type="term" value="F:protein-macromolecule adaptor activity"/>
    <property type="evidence" value="ECO:0007669"/>
    <property type="project" value="TreeGrafter"/>
</dbReference>
<keyword evidence="7" id="KW-1185">Reference proteome</keyword>
<keyword evidence="4" id="KW-0175">Coiled coil</keyword>
<sequence>MNDEHKSVANHRFDLRAAIARERSSHELNRELPDVTLEQVQLQFDLYEDVYELLVENSKMCLLTREFVYRIDLDDPLSVSRVPLPLLPREDVPSPRAWLHPSGEMIFLQLNSRNHFLLHSLYSQFKPLPRFKGLNIEFLAFSHHSIQVQSTDIAIVTYEGNVHGACVKWHDPTMLVKKRDDKFVKHAITLKKPVKGLLFSDDFRKLEILTAEGKKMSWLLTSDDLTSTLRQSPEEQILFTSQCSYQCHVSGSSYYCISNSTGEIRSNDHCANRTSGNLASRLDFEARASYRSLVSSDYYLLYLAPDGKSLILMSKLLQLSPISISLQPVIGDEVVLGVTAESTGQTRWLFTNKNIYEIILSNESVSLWYSFYITGEYEHALQIIETAAQSCDSIALRNTIYAKQAYEMLQKGGLGIDLPHQGPKIQRQHMRYLEEGIRLLAKLNELFEKVTLMLLRGSEDESASAPVSNALMRKYFLHVSGHSRYPDEKICKIVLSSLLVNSYLEAIHKGASHEISSKLLSAKIEPRHDLMEDMSVSMFSFLKQNLENVDSKMIYELMTVMGFEEQLVRFADLLKDYEFLSLYHIQAESWNPALKALEKLYLTDRRRSMQVIYDTSATLLAKATKPTIELWLTLEDVNYEGLLPAIIQFNDCHQYLAHEQNLTLWFLLEIILKKRVNSSMISDQYLAMLASHSIREDDQVINNAILKTLETLRGYASDSNQQVLFDANFLLRTCLRFGRIEPAVSILLHDLRQYDTALTLSLDSCSYPLSEAVLKIFDEHFLGKNCSIERKNAASASNENNNPFLPGSSKTRLEDGHLNTRRILWRTYARSLIERACNAPDSDFRTMRNHVRHLNQGNFCVSERARAEQAEELTARISPGLPSSQLCEVLDYVFGLSKFFSGSEDLLTLKDLLPLLPESIIIDQFRDDIVESLHRYNNEINRLTIEMEESASTSLKLLKQIGISNLRREQGELYSIIEAGESCCLCREMLIEKDALVFTNCHHGCHKECAARFFLQLKGNYQLKKIMQSIKNLSGTVSKSYLDDFLTKSCPSCNESNLNNIEGELTSKFESMGWSLSHVTTSRT</sequence>
<dbReference type="GO" id="GO:0008270">
    <property type="term" value="F:zinc ion binding"/>
    <property type="evidence" value="ECO:0007669"/>
    <property type="project" value="UniProtKB-KW"/>
</dbReference>
<dbReference type="GO" id="GO:0048284">
    <property type="term" value="P:organelle fusion"/>
    <property type="evidence" value="ECO:0007669"/>
    <property type="project" value="TreeGrafter"/>
</dbReference>
<evidence type="ECO:0000256" key="4">
    <source>
        <dbReference type="SAM" id="Coils"/>
    </source>
</evidence>
<evidence type="ECO:0000259" key="5">
    <source>
        <dbReference type="SMART" id="SM00184"/>
    </source>
</evidence>
<proteinExistence type="predicted"/>
<dbReference type="PANTHER" id="PTHR23323">
    <property type="entry name" value="VACUOLAR PROTEIN SORTING-ASSOCIATED PROTEIN"/>
    <property type="match status" value="1"/>
</dbReference>
<dbReference type="GO" id="GO:0006904">
    <property type="term" value="P:vesicle docking involved in exocytosis"/>
    <property type="evidence" value="ECO:0007669"/>
    <property type="project" value="TreeGrafter"/>
</dbReference>
<dbReference type="STRING" id="2163413.A0A4P6XRX5"/>
<evidence type="ECO:0000256" key="1">
    <source>
        <dbReference type="ARBA" id="ARBA00022723"/>
    </source>
</evidence>
<dbReference type="GO" id="GO:0005768">
    <property type="term" value="C:endosome"/>
    <property type="evidence" value="ECO:0007669"/>
    <property type="project" value="TreeGrafter"/>
</dbReference>
<evidence type="ECO:0000256" key="2">
    <source>
        <dbReference type="ARBA" id="ARBA00022771"/>
    </source>
</evidence>
<dbReference type="SMART" id="SM00184">
    <property type="entry name" value="RING"/>
    <property type="match status" value="1"/>
</dbReference>
<evidence type="ECO:0000313" key="7">
    <source>
        <dbReference type="Proteomes" id="UP000292447"/>
    </source>
</evidence>
<gene>
    <name evidence="6" type="primary">MPUL0E04720</name>
    <name evidence="6" type="ORF">METSCH_E04720</name>
</gene>
<keyword evidence="2" id="KW-0863">Zinc-finger</keyword>
<feature type="coiled-coil region" evidence="4">
    <location>
        <begin position="926"/>
        <end position="953"/>
    </location>
</feature>
<name>A0A4P6XRX5_9ASCO</name>
<accession>A0A4P6XRX5</accession>
<dbReference type="GO" id="GO:0007033">
    <property type="term" value="P:vacuole organization"/>
    <property type="evidence" value="ECO:0007669"/>
    <property type="project" value="TreeGrafter"/>
</dbReference>
<evidence type="ECO:0000313" key="6">
    <source>
        <dbReference type="EMBL" id="QBM90230.1"/>
    </source>
</evidence>
<dbReference type="PANTHER" id="PTHR23323:SF26">
    <property type="entry name" value="VACUOLAR PROTEIN SORTING-ASSOCIATED PROTEIN 18 HOMOLOG"/>
    <property type="match status" value="1"/>
</dbReference>